<dbReference type="RefSeq" id="WP_380633470.1">
    <property type="nucleotide sequence ID" value="NZ_JBHSQO010000004.1"/>
</dbReference>
<name>A0ABW1P048_9PSEU</name>
<reference evidence="4" key="1">
    <citation type="journal article" date="2019" name="Int. J. Syst. Evol. Microbiol.">
        <title>The Global Catalogue of Microorganisms (GCM) 10K type strain sequencing project: providing services to taxonomists for standard genome sequencing and annotation.</title>
        <authorList>
            <consortium name="The Broad Institute Genomics Platform"/>
            <consortium name="The Broad Institute Genome Sequencing Center for Infectious Disease"/>
            <person name="Wu L."/>
            <person name="Ma J."/>
        </authorList>
    </citation>
    <scope>NUCLEOTIDE SEQUENCE [LARGE SCALE GENOMIC DNA]</scope>
    <source>
        <strain evidence="4">CGMCC 4.7246</strain>
    </source>
</reference>
<evidence type="ECO:0000313" key="3">
    <source>
        <dbReference type="EMBL" id="MFC6088725.1"/>
    </source>
</evidence>
<dbReference type="InterPro" id="IPR025736">
    <property type="entry name" value="PucR_C-HTH_dom"/>
</dbReference>
<keyword evidence="4" id="KW-1185">Reference proteome</keyword>
<evidence type="ECO:0000259" key="1">
    <source>
        <dbReference type="Pfam" id="PF07905"/>
    </source>
</evidence>
<dbReference type="Pfam" id="PF13556">
    <property type="entry name" value="HTH_30"/>
    <property type="match status" value="1"/>
</dbReference>
<dbReference type="EMBL" id="JBHSQO010000004">
    <property type="protein sequence ID" value="MFC6088725.1"/>
    <property type="molecule type" value="Genomic_DNA"/>
</dbReference>
<feature type="domain" description="PucR C-terminal helix-turn-helix" evidence="2">
    <location>
        <begin position="367"/>
        <end position="424"/>
    </location>
</feature>
<dbReference type="InterPro" id="IPR042070">
    <property type="entry name" value="PucR_C-HTH_sf"/>
</dbReference>
<dbReference type="InterPro" id="IPR051448">
    <property type="entry name" value="CdaR-like_regulators"/>
</dbReference>
<gene>
    <name evidence="3" type="ORF">ACFP3R_05525</name>
</gene>
<evidence type="ECO:0000259" key="2">
    <source>
        <dbReference type="Pfam" id="PF13556"/>
    </source>
</evidence>
<dbReference type="Gene3D" id="1.10.10.2840">
    <property type="entry name" value="PucR C-terminal helix-turn-helix domain"/>
    <property type="match status" value="1"/>
</dbReference>
<proteinExistence type="predicted"/>
<protein>
    <submittedName>
        <fullName evidence="3">PucR family transcriptional regulator</fullName>
    </submittedName>
</protein>
<dbReference type="InterPro" id="IPR012914">
    <property type="entry name" value="PucR_dom"/>
</dbReference>
<sequence>MPLTVGALARGVGLPVVVDAGLDRVVAWAHSTELADPTPFLEGGELLLTTGLALGPHGDYVRRLVAAGVVGLGFGTGLSHDRVPPDLVTAAEEAGLALLEVPRATPFIAITKAVAADGHAALTRVAEAHRALEGGAVAGGAGGVVRRLARLLDGAAVLLDGAGAPVHVAGDPPEPVLADFAAQARRLASSGGPAGAAWQVGERHAAVQALGRRGFLAVLAPRPLESGVVNTAASLLTLALVRSDEVDRVHRELRAERFRLLLAGVAVAGLPEAPFRVFLPAAPVPDPPGFWAEVDGRQVVLARDLDVPAAASSPVGATSVARGYREALRALEEGVARFEDVAAAGLLAPDAAEHAAALLAPLDDVQRETLRVWLACHGQFDPAAARLGVHRHTVRNRLRRVERLLGRSLDPAGTRAELWLALHAAH</sequence>
<dbReference type="PANTHER" id="PTHR33744">
    <property type="entry name" value="CARBOHYDRATE DIACID REGULATOR"/>
    <property type="match status" value="1"/>
</dbReference>
<organism evidence="3 4">
    <name type="scientific">Saccharothrix lopnurensis</name>
    <dbReference type="NCBI Taxonomy" id="1670621"/>
    <lineage>
        <taxon>Bacteria</taxon>
        <taxon>Bacillati</taxon>
        <taxon>Actinomycetota</taxon>
        <taxon>Actinomycetes</taxon>
        <taxon>Pseudonocardiales</taxon>
        <taxon>Pseudonocardiaceae</taxon>
        <taxon>Saccharothrix</taxon>
    </lineage>
</organism>
<dbReference type="PANTHER" id="PTHR33744:SF1">
    <property type="entry name" value="DNA-BINDING TRANSCRIPTIONAL ACTIVATOR ADER"/>
    <property type="match status" value="1"/>
</dbReference>
<dbReference type="Pfam" id="PF07905">
    <property type="entry name" value="PucR"/>
    <property type="match status" value="1"/>
</dbReference>
<evidence type="ECO:0000313" key="4">
    <source>
        <dbReference type="Proteomes" id="UP001596220"/>
    </source>
</evidence>
<dbReference type="Proteomes" id="UP001596220">
    <property type="component" value="Unassembled WGS sequence"/>
</dbReference>
<comment type="caution">
    <text evidence="3">The sequence shown here is derived from an EMBL/GenBank/DDBJ whole genome shotgun (WGS) entry which is preliminary data.</text>
</comment>
<feature type="domain" description="Purine catabolism PurC-like" evidence="1">
    <location>
        <begin position="19"/>
        <end position="115"/>
    </location>
</feature>
<accession>A0ABW1P048</accession>